<evidence type="ECO:0000313" key="6">
    <source>
        <dbReference type="EMBL" id="PHQ16031.1"/>
    </source>
</evidence>
<dbReference type="Gene3D" id="3.40.1030.10">
    <property type="entry name" value="Nucleoside phosphorylase/phosphoribosyltransferase catalytic domain"/>
    <property type="match status" value="1"/>
</dbReference>
<comment type="catalytic activity">
    <reaction evidence="3 4">
        <text>thymidine + phosphate = 2-deoxy-alpha-D-ribose 1-phosphate + thymine</text>
        <dbReference type="Rhea" id="RHEA:16037"/>
        <dbReference type="ChEBI" id="CHEBI:17748"/>
        <dbReference type="ChEBI" id="CHEBI:17821"/>
        <dbReference type="ChEBI" id="CHEBI:43474"/>
        <dbReference type="ChEBI" id="CHEBI:57259"/>
        <dbReference type="EC" id="2.4.2.4"/>
    </reaction>
</comment>
<evidence type="ECO:0000259" key="5">
    <source>
        <dbReference type="SMART" id="SM00941"/>
    </source>
</evidence>
<dbReference type="InterPro" id="IPR000312">
    <property type="entry name" value="Glycosyl_Trfase_fam3"/>
</dbReference>
<organism evidence="6 7">
    <name type="scientific">Marinobacter profundi</name>
    <dbReference type="NCBI Taxonomy" id="2666256"/>
    <lineage>
        <taxon>Bacteria</taxon>
        <taxon>Pseudomonadati</taxon>
        <taxon>Pseudomonadota</taxon>
        <taxon>Gammaproteobacteria</taxon>
        <taxon>Pseudomonadales</taxon>
        <taxon>Marinobacteraceae</taxon>
        <taxon>Marinobacter</taxon>
    </lineage>
</organism>
<dbReference type="EMBL" id="NTFH01000005">
    <property type="protein sequence ID" value="PHQ16031.1"/>
    <property type="molecule type" value="Genomic_DNA"/>
</dbReference>
<dbReference type="EC" id="2.4.2.4" evidence="4"/>
<keyword evidence="1 4" id="KW-0328">Glycosyltransferase</keyword>
<proteinExistence type="inferred from homology"/>
<gene>
    <name evidence="6" type="ORF">CLH61_06600</name>
</gene>
<evidence type="ECO:0000256" key="1">
    <source>
        <dbReference type="ARBA" id="ARBA00022676"/>
    </source>
</evidence>
<dbReference type="Pfam" id="PF02885">
    <property type="entry name" value="Glycos_trans_3N"/>
    <property type="match status" value="1"/>
</dbReference>
<dbReference type="Gene3D" id="2.40.40.20">
    <property type="match status" value="1"/>
</dbReference>
<dbReference type="GO" id="GO:0005829">
    <property type="term" value="C:cytosol"/>
    <property type="evidence" value="ECO:0007669"/>
    <property type="project" value="TreeGrafter"/>
</dbReference>
<dbReference type="GO" id="GO:0006206">
    <property type="term" value="P:pyrimidine nucleobase metabolic process"/>
    <property type="evidence" value="ECO:0007669"/>
    <property type="project" value="InterPro"/>
</dbReference>
<reference evidence="6 7" key="1">
    <citation type="submission" date="2017-09" db="EMBL/GenBank/DDBJ databases">
        <title>The draft genome sequences of Marinobacter sp. PWS21.</title>
        <authorList>
            <person name="Cao J."/>
        </authorList>
    </citation>
    <scope>NUCLEOTIDE SEQUENCE [LARGE SCALE GENOMIC DNA]</scope>
    <source>
        <strain evidence="6 7">PWS21</strain>
    </source>
</reference>
<dbReference type="InterPro" id="IPR013466">
    <property type="entry name" value="Thymidine/AMP_Pase"/>
</dbReference>
<dbReference type="NCBIfam" id="TIGR02645">
    <property type="entry name" value="ARCH_P_rylase"/>
    <property type="match status" value="1"/>
</dbReference>
<dbReference type="GO" id="GO:0009032">
    <property type="term" value="F:thymidine phosphorylase activity"/>
    <property type="evidence" value="ECO:0007669"/>
    <property type="project" value="UniProtKB-UniRule"/>
</dbReference>
<sequence>MGSANQLKAFLIGIDTHQEPVIFMRDDCEVCRSEGLAARTRVGVTAKNKSIIATLNVVYGGAVPEGHAGLSNIAMERLGVSPGEPVSVHHAPVTESLSLMRKKVFGHALSQDELTRIVADISEYRYSDLEIACFLSVCAGGRLALNEIAGLTQAMVDCGEHLTWEGTTRVFDKHCAGGLPGNRTTPLVVSIVSAAGLVMPKTSSRAITSSAGTADTMEALTTVNLALADIQRVVRNTGACLAWGGAINLSPADDLLIRIERALDLDGEGQLVASVLSKKIAAGSTHVVIDIPVGATAKVRSREEADRLSFLFSEVGAACGLVVRCVLTDGSRPVGSGIGPVEEARDVMAVLQGRQEAPDDLKERALLLAAHVFDMADNGGLEASQQKARHILESGRAWEQFRRITQEQGGLKQLGNARVRHRVLATEPGTILSVDNRRLARLAKLAGAPASPAAGLRLFAHVGDTVAVGDPLYELLSESTGERDYALAYIAGEAPIFSLQTER</sequence>
<dbReference type="RefSeq" id="WP_099614206.1">
    <property type="nucleotide sequence ID" value="NZ_KZ319369.1"/>
</dbReference>
<dbReference type="InterPro" id="IPR017459">
    <property type="entry name" value="Glycosyl_Trfase_fam3_N_dom"/>
</dbReference>
<dbReference type="Gene3D" id="1.20.970.50">
    <property type="match status" value="1"/>
</dbReference>
<keyword evidence="7" id="KW-1185">Reference proteome</keyword>
<keyword evidence="2 4" id="KW-0808">Transferase</keyword>
<dbReference type="InterPro" id="IPR036320">
    <property type="entry name" value="Glycosyl_Trfase_fam3_N_dom_sf"/>
</dbReference>
<evidence type="ECO:0000256" key="3">
    <source>
        <dbReference type="ARBA" id="ARBA00048550"/>
    </source>
</evidence>
<feature type="domain" description="Pyrimidine nucleoside phosphorylase C-terminal" evidence="5">
    <location>
        <begin position="430"/>
        <end position="497"/>
    </location>
</feature>
<comment type="similarity">
    <text evidence="4">Belongs to the thymidine/pyrimidine-nucleoside phosphorylase family. Type 2 subfamily.</text>
</comment>
<dbReference type="SUPFAM" id="SSF54680">
    <property type="entry name" value="Pyrimidine nucleoside phosphorylase C-terminal domain"/>
    <property type="match status" value="1"/>
</dbReference>
<evidence type="ECO:0000256" key="2">
    <source>
        <dbReference type="ARBA" id="ARBA00022679"/>
    </source>
</evidence>
<dbReference type="InterPro" id="IPR013102">
    <property type="entry name" value="PYNP_C"/>
</dbReference>
<comment type="caution">
    <text evidence="6">The sequence shown here is derived from an EMBL/GenBank/DDBJ whole genome shotgun (WGS) entry which is preliminary data.</text>
</comment>
<dbReference type="InterPro" id="IPR036566">
    <property type="entry name" value="PYNP-like_C_sf"/>
</dbReference>
<dbReference type="NCBIfam" id="NF003338">
    <property type="entry name" value="PRK04350.1"/>
    <property type="match status" value="1"/>
</dbReference>
<dbReference type="Gene3D" id="3.90.1170.30">
    <property type="entry name" value="Pyrimidine nucleoside phosphorylase-like, C-terminal domain"/>
    <property type="match status" value="1"/>
</dbReference>
<dbReference type="HAMAP" id="MF_00703">
    <property type="entry name" value="Thymid_phosp_2"/>
    <property type="match status" value="1"/>
</dbReference>
<dbReference type="PANTHER" id="PTHR10515:SF0">
    <property type="entry name" value="THYMIDINE PHOSPHORYLASE"/>
    <property type="match status" value="1"/>
</dbReference>
<accession>A0A2G1UNF5</accession>
<dbReference type="SUPFAM" id="SSF47648">
    <property type="entry name" value="Nucleoside phosphorylase/phosphoribosyltransferase N-terminal domain"/>
    <property type="match status" value="1"/>
</dbReference>
<evidence type="ECO:0000313" key="7">
    <source>
        <dbReference type="Proteomes" id="UP000231409"/>
    </source>
</evidence>
<dbReference type="GO" id="GO:0004645">
    <property type="term" value="F:1,4-alpha-oligoglucan phosphorylase activity"/>
    <property type="evidence" value="ECO:0007669"/>
    <property type="project" value="InterPro"/>
</dbReference>
<dbReference type="PANTHER" id="PTHR10515">
    <property type="entry name" value="THYMIDINE PHOSPHORYLASE"/>
    <property type="match status" value="1"/>
</dbReference>
<dbReference type="InterPro" id="IPR000053">
    <property type="entry name" value="Thymidine/pyrmidine_PPase"/>
</dbReference>
<dbReference type="Pfam" id="PF00591">
    <property type="entry name" value="Glycos_transf_3"/>
    <property type="match status" value="1"/>
</dbReference>
<dbReference type="GO" id="GO:0006213">
    <property type="term" value="P:pyrimidine nucleoside metabolic process"/>
    <property type="evidence" value="ECO:0007669"/>
    <property type="project" value="InterPro"/>
</dbReference>
<evidence type="ECO:0000256" key="4">
    <source>
        <dbReference type="HAMAP-Rule" id="MF_00703"/>
    </source>
</evidence>
<dbReference type="SMART" id="SM00941">
    <property type="entry name" value="PYNP_C"/>
    <property type="match status" value="1"/>
</dbReference>
<dbReference type="InterPro" id="IPR035902">
    <property type="entry name" value="Nuc_phospho_transferase"/>
</dbReference>
<dbReference type="AlphaFoldDB" id="A0A2G1UNF5"/>
<protein>
    <recommendedName>
        <fullName evidence="4">Putative thymidine phosphorylase</fullName>
        <ecNumber evidence="4">2.4.2.4</ecNumber>
    </recommendedName>
    <alternativeName>
        <fullName evidence="4">TdRPase</fullName>
    </alternativeName>
</protein>
<dbReference type="InterPro" id="IPR028579">
    <property type="entry name" value="Thym_Pase_Put"/>
</dbReference>
<dbReference type="SUPFAM" id="SSF52418">
    <property type="entry name" value="Nucleoside phosphorylase/phosphoribosyltransferase catalytic domain"/>
    <property type="match status" value="1"/>
</dbReference>
<dbReference type="Proteomes" id="UP000231409">
    <property type="component" value="Unassembled WGS sequence"/>
</dbReference>
<name>A0A2G1UNF5_9GAMM</name>